<feature type="domain" description="YABBY protein C-terminal" evidence="1">
    <location>
        <begin position="27"/>
        <end position="74"/>
    </location>
</feature>
<dbReference type="InterPro" id="IPR056775">
    <property type="entry name" value="YABBY_C"/>
</dbReference>
<sequence length="82" mass="9831">MSEIELKKRIESLEKRVCELETIIVKTKETKKEKINREPSKYNKFVKEQLASMKISNPDMNHNERFKKCAELWKSKKDNDNC</sequence>
<dbReference type="CDD" id="cd00084">
    <property type="entry name" value="HMG-box_SF"/>
    <property type="match status" value="1"/>
</dbReference>
<dbReference type="EMBL" id="MN738789">
    <property type="protein sequence ID" value="QHT37033.1"/>
    <property type="molecule type" value="Genomic_DNA"/>
</dbReference>
<reference evidence="2" key="1">
    <citation type="journal article" date="2020" name="Nature">
        <title>Giant virus diversity and host interactions through global metagenomics.</title>
        <authorList>
            <person name="Schulz F."/>
            <person name="Roux S."/>
            <person name="Paez-Espino D."/>
            <person name="Jungbluth S."/>
            <person name="Walsh D.A."/>
            <person name="Denef V.J."/>
            <person name="McMahon K.D."/>
            <person name="Konstantinidis K.T."/>
            <person name="Eloe-Fadrosh E.A."/>
            <person name="Kyrpides N.C."/>
            <person name="Woyke T."/>
        </authorList>
    </citation>
    <scope>NUCLEOTIDE SEQUENCE</scope>
    <source>
        <strain evidence="2">GVMAG-S-ERX555967-131</strain>
    </source>
</reference>
<dbReference type="InterPro" id="IPR036910">
    <property type="entry name" value="HMG_box_dom_sf"/>
</dbReference>
<protein>
    <recommendedName>
        <fullName evidence="1">YABBY protein C-terminal domain-containing protein</fullName>
    </recommendedName>
</protein>
<dbReference type="Pfam" id="PF04690">
    <property type="entry name" value="YABBY"/>
    <property type="match status" value="1"/>
</dbReference>
<proteinExistence type="predicted"/>
<organism evidence="2">
    <name type="scientific">viral metagenome</name>
    <dbReference type="NCBI Taxonomy" id="1070528"/>
    <lineage>
        <taxon>unclassified sequences</taxon>
        <taxon>metagenomes</taxon>
        <taxon>organismal metagenomes</taxon>
    </lineage>
</organism>
<dbReference type="SUPFAM" id="SSF47095">
    <property type="entry name" value="HMG-box"/>
    <property type="match status" value="1"/>
</dbReference>
<accession>A0A6C0F8V1</accession>
<name>A0A6C0F8V1_9ZZZZ</name>
<evidence type="ECO:0000313" key="2">
    <source>
        <dbReference type="EMBL" id="QHT37033.1"/>
    </source>
</evidence>
<dbReference type="AlphaFoldDB" id="A0A6C0F8V1"/>
<evidence type="ECO:0000259" key="1">
    <source>
        <dbReference type="Pfam" id="PF04690"/>
    </source>
</evidence>
<dbReference type="Gene3D" id="1.10.30.10">
    <property type="entry name" value="High mobility group box domain"/>
    <property type="match status" value="1"/>
</dbReference>